<protein>
    <recommendedName>
        <fullName evidence="9">TIR domain-containing protein</fullName>
    </recommendedName>
</protein>
<evidence type="ECO:0000256" key="8">
    <source>
        <dbReference type="SAM" id="Phobius"/>
    </source>
</evidence>
<evidence type="ECO:0000256" key="2">
    <source>
        <dbReference type="ARBA" id="ARBA00009634"/>
    </source>
</evidence>
<name>A0A8S4PV38_OWEFU</name>
<dbReference type="Gene3D" id="3.80.10.10">
    <property type="entry name" value="Ribonuclease Inhibitor"/>
    <property type="match status" value="1"/>
</dbReference>
<dbReference type="PANTHER" id="PTHR24365">
    <property type="entry name" value="TOLL-LIKE RECEPTOR"/>
    <property type="match status" value="1"/>
</dbReference>
<evidence type="ECO:0000256" key="3">
    <source>
        <dbReference type="ARBA" id="ARBA00022692"/>
    </source>
</evidence>
<feature type="non-terminal residue" evidence="10">
    <location>
        <position position="1"/>
    </location>
</feature>
<dbReference type="PRINTS" id="PR01537">
    <property type="entry name" value="INTRLKN1R1F"/>
</dbReference>
<evidence type="ECO:0000256" key="4">
    <source>
        <dbReference type="ARBA" id="ARBA00022729"/>
    </source>
</evidence>
<organism evidence="10 11">
    <name type="scientific">Owenia fusiformis</name>
    <name type="common">Polychaete worm</name>
    <dbReference type="NCBI Taxonomy" id="6347"/>
    <lineage>
        <taxon>Eukaryota</taxon>
        <taxon>Metazoa</taxon>
        <taxon>Spiralia</taxon>
        <taxon>Lophotrochozoa</taxon>
        <taxon>Annelida</taxon>
        <taxon>Polychaeta</taxon>
        <taxon>Sedentaria</taxon>
        <taxon>Canalipalpata</taxon>
        <taxon>Sabellida</taxon>
        <taxon>Oweniida</taxon>
        <taxon>Oweniidae</taxon>
        <taxon>Owenia</taxon>
    </lineage>
</organism>
<dbReference type="GO" id="GO:0038023">
    <property type="term" value="F:signaling receptor activity"/>
    <property type="evidence" value="ECO:0007669"/>
    <property type="project" value="TreeGrafter"/>
</dbReference>
<dbReference type="Proteomes" id="UP000749559">
    <property type="component" value="Unassembled WGS sequence"/>
</dbReference>
<sequence length="515" mass="59168">LIFQNCSNVKSIDLENTKFTQPDLHTFSDMVSVQYINLSANGINSLDIDLRKNMNLELLNVSSNLITHLSSFMMSQLDDITRQNQSRLVVDLEHNPLLCGCSQLEFIKWMNTTRVHFHNNKSYNCLRNSEYILIHLLSIEKTTLMCQMTLIVSVATSLGVMIILGIICCIIYVKRHRLEYMWLMSRQMVRRLLRRKTQCDDYRVFNYHAFLSYSSSDDISVIVKIQEKMENEFGLCLSIHDREFIPGEFIVSNIVHFIEVSRKVIILMSNNYLESRWCNFEFELSKNKRLDATYDTMVMILLHDLKDLNKDKISSSLKSYLGQKTYLQWPKDSSQNPAFWLRLKEALDFGDVQNGNGGISRNGANENMIQDNTNEGIRQDGASECGRWNDVQNGNEGVTLDGANEDAIQDNIREGIRQNGTNECARWDDPNESVTNDGAKWDGTHEAIQQDSTRRKGTNNDIVKDDIDLPIFHMDLDGISADEEFIKLNIDAMNDACDTYPNDDCDSTPLLQYCT</sequence>
<comment type="similarity">
    <text evidence="2">Belongs to the Toll-like receptor family.</text>
</comment>
<keyword evidence="6 8" id="KW-0472">Membrane</keyword>
<dbReference type="InterPro" id="IPR032675">
    <property type="entry name" value="LRR_dom_sf"/>
</dbReference>
<dbReference type="InterPro" id="IPR001611">
    <property type="entry name" value="Leu-rich_rpt"/>
</dbReference>
<dbReference type="PANTHER" id="PTHR24365:SF541">
    <property type="entry name" value="PROTEIN TOLL-RELATED"/>
    <property type="match status" value="1"/>
</dbReference>
<comment type="caution">
    <text evidence="10">The sequence shown here is derived from an EMBL/GenBank/DDBJ whole genome shotgun (WGS) entry which is preliminary data.</text>
</comment>
<dbReference type="SUPFAM" id="SSF52200">
    <property type="entry name" value="Toll/Interleukin receptor TIR domain"/>
    <property type="match status" value="1"/>
</dbReference>
<evidence type="ECO:0000313" key="10">
    <source>
        <dbReference type="EMBL" id="CAH1795461.1"/>
    </source>
</evidence>
<keyword evidence="3 8" id="KW-0812">Transmembrane</keyword>
<feature type="domain" description="TIR" evidence="9">
    <location>
        <begin position="205"/>
        <end position="347"/>
    </location>
</feature>
<feature type="region of interest" description="Disordered" evidence="7">
    <location>
        <begin position="381"/>
        <end position="401"/>
    </location>
</feature>
<dbReference type="EMBL" id="CAIIXF020000009">
    <property type="protein sequence ID" value="CAH1795461.1"/>
    <property type="molecule type" value="Genomic_DNA"/>
</dbReference>
<evidence type="ECO:0000259" key="9">
    <source>
        <dbReference type="PROSITE" id="PS50104"/>
    </source>
</evidence>
<accession>A0A8S4PV38</accession>
<dbReference type="OrthoDB" id="1526598at2759"/>
<evidence type="ECO:0000256" key="5">
    <source>
        <dbReference type="ARBA" id="ARBA00022989"/>
    </source>
</evidence>
<dbReference type="Gene3D" id="3.40.50.10140">
    <property type="entry name" value="Toll/interleukin-1 receptor homology (TIR) domain"/>
    <property type="match status" value="1"/>
</dbReference>
<dbReference type="PROSITE" id="PS51450">
    <property type="entry name" value="LRR"/>
    <property type="match status" value="1"/>
</dbReference>
<comment type="subcellular location">
    <subcellularLocation>
        <location evidence="1">Membrane</location>
        <topology evidence="1">Single-pass membrane protein</topology>
    </subcellularLocation>
</comment>
<evidence type="ECO:0000313" key="11">
    <source>
        <dbReference type="Proteomes" id="UP000749559"/>
    </source>
</evidence>
<dbReference type="SMART" id="SM00255">
    <property type="entry name" value="TIR"/>
    <property type="match status" value="1"/>
</dbReference>
<dbReference type="InterPro" id="IPR000157">
    <property type="entry name" value="TIR_dom"/>
</dbReference>
<dbReference type="PROSITE" id="PS50104">
    <property type="entry name" value="TIR"/>
    <property type="match status" value="1"/>
</dbReference>
<gene>
    <name evidence="10" type="ORF">OFUS_LOCUS19997</name>
</gene>
<evidence type="ECO:0000256" key="7">
    <source>
        <dbReference type="SAM" id="MobiDB-lite"/>
    </source>
</evidence>
<reference evidence="10" key="1">
    <citation type="submission" date="2022-03" db="EMBL/GenBank/DDBJ databases">
        <authorList>
            <person name="Martin C."/>
        </authorList>
    </citation>
    <scope>NUCLEOTIDE SEQUENCE</scope>
</reference>
<evidence type="ECO:0000256" key="6">
    <source>
        <dbReference type="ARBA" id="ARBA00023136"/>
    </source>
</evidence>
<dbReference type="GO" id="GO:0005886">
    <property type="term" value="C:plasma membrane"/>
    <property type="evidence" value="ECO:0007669"/>
    <property type="project" value="TreeGrafter"/>
</dbReference>
<keyword evidence="4" id="KW-0732">Signal</keyword>
<dbReference type="GO" id="GO:0007165">
    <property type="term" value="P:signal transduction"/>
    <property type="evidence" value="ECO:0007669"/>
    <property type="project" value="InterPro"/>
</dbReference>
<dbReference type="InterPro" id="IPR035897">
    <property type="entry name" value="Toll_tir_struct_dom_sf"/>
</dbReference>
<keyword evidence="5 8" id="KW-1133">Transmembrane helix</keyword>
<keyword evidence="11" id="KW-1185">Reference proteome</keyword>
<feature type="transmembrane region" description="Helical" evidence="8">
    <location>
        <begin position="150"/>
        <end position="173"/>
    </location>
</feature>
<proteinExistence type="inferred from homology"/>
<dbReference type="SUPFAM" id="SSF52058">
    <property type="entry name" value="L domain-like"/>
    <property type="match status" value="1"/>
</dbReference>
<evidence type="ECO:0000256" key="1">
    <source>
        <dbReference type="ARBA" id="ARBA00004167"/>
    </source>
</evidence>
<dbReference type="Pfam" id="PF01582">
    <property type="entry name" value="TIR"/>
    <property type="match status" value="1"/>
</dbReference>
<dbReference type="AlphaFoldDB" id="A0A8S4PV38"/>